<evidence type="ECO:0008006" key="3">
    <source>
        <dbReference type="Google" id="ProtNLM"/>
    </source>
</evidence>
<dbReference type="SUPFAM" id="SSF48452">
    <property type="entry name" value="TPR-like"/>
    <property type="match status" value="1"/>
</dbReference>
<dbReference type="RefSeq" id="WP_007537069.1">
    <property type="nucleotide sequence ID" value="NZ_HF536773.1"/>
</dbReference>
<dbReference type="InterPro" id="IPR011990">
    <property type="entry name" value="TPR-like_helical_dom_sf"/>
</dbReference>
<name>K0Q592_9HYPH</name>
<dbReference type="STRING" id="1211777.BN77_p10936"/>
<gene>
    <name evidence="1" type="ORF">BN77_p10936</name>
</gene>
<accession>K0Q592</accession>
<comment type="caution">
    <text evidence="1">The sequence shown here is derived from an EMBL/GenBank/DDBJ whole genome shotgun (WGS) entry which is preliminary data.</text>
</comment>
<dbReference type="Gene3D" id="1.25.40.10">
    <property type="entry name" value="Tetratricopeptide repeat domain"/>
    <property type="match status" value="1"/>
</dbReference>
<proteinExistence type="predicted"/>
<dbReference type="HOGENOM" id="CLU_2571451_0_0_5"/>
<dbReference type="EMBL" id="CANI01000037">
    <property type="protein sequence ID" value="CCM78279.1"/>
    <property type="molecule type" value="Genomic_DNA"/>
</dbReference>
<evidence type="ECO:0000313" key="1">
    <source>
        <dbReference type="EMBL" id="CCM78279.1"/>
    </source>
</evidence>
<reference evidence="1 2" key="1">
    <citation type="journal article" date="2013" name="Genome Announc.">
        <title>Draft Genome Sequence of Rhizobium mesoamericanum STM3625, a Nitrogen-Fixing Symbiont of Mimosa pudica Isolated in French Guiana (South America).</title>
        <authorList>
            <person name="Moulin L."/>
            <person name="Mornico D."/>
            <person name="Melkonian R."/>
            <person name="Klonowska A."/>
        </authorList>
    </citation>
    <scope>NUCLEOTIDE SEQUENCE [LARGE SCALE GENOMIC DNA]</scope>
    <source>
        <strain evidence="1 2">STM3625</strain>
    </source>
</reference>
<organism evidence="1 2">
    <name type="scientific">Rhizobium mesoamericanum STM3625</name>
    <dbReference type="NCBI Taxonomy" id="1211777"/>
    <lineage>
        <taxon>Bacteria</taxon>
        <taxon>Pseudomonadati</taxon>
        <taxon>Pseudomonadota</taxon>
        <taxon>Alphaproteobacteria</taxon>
        <taxon>Hyphomicrobiales</taxon>
        <taxon>Rhizobiaceae</taxon>
        <taxon>Rhizobium/Agrobacterium group</taxon>
        <taxon>Rhizobium</taxon>
    </lineage>
</organism>
<dbReference type="Proteomes" id="UP000009319">
    <property type="component" value="Unassembled WGS sequence"/>
</dbReference>
<evidence type="ECO:0000313" key="2">
    <source>
        <dbReference type="Proteomes" id="UP000009319"/>
    </source>
</evidence>
<sequence length="81" mass="9111">MNIYFAASYPTSCVVSKKPQQPVGSAAAVEHYANALRLRHDDRQTNYNLGLFDQAKGGNDRAEMFFNRAREANASQCSRRQ</sequence>
<protein>
    <recommendedName>
        <fullName evidence="3">Sel1 repeat family protein</fullName>
    </recommendedName>
</protein>
<dbReference type="AlphaFoldDB" id="K0Q592"/>
<keyword evidence="2" id="KW-1185">Reference proteome</keyword>